<dbReference type="GO" id="GO:0016020">
    <property type="term" value="C:membrane"/>
    <property type="evidence" value="ECO:0007669"/>
    <property type="project" value="UniProtKB-SubCell"/>
</dbReference>
<feature type="transmembrane region" description="Helical" evidence="7">
    <location>
        <begin position="67"/>
        <end position="90"/>
    </location>
</feature>
<feature type="transmembrane region" description="Helical" evidence="7">
    <location>
        <begin position="136"/>
        <end position="152"/>
    </location>
</feature>
<evidence type="ECO:0000313" key="10">
    <source>
        <dbReference type="Proteomes" id="UP001157974"/>
    </source>
</evidence>
<evidence type="ECO:0000259" key="8">
    <source>
        <dbReference type="PROSITE" id="PS50850"/>
    </source>
</evidence>
<feature type="transmembrane region" description="Helical" evidence="7">
    <location>
        <begin position="416"/>
        <end position="435"/>
    </location>
</feature>
<evidence type="ECO:0000256" key="1">
    <source>
        <dbReference type="ARBA" id="ARBA00004141"/>
    </source>
</evidence>
<dbReference type="Proteomes" id="UP001157974">
    <property type="component" value="Unassembled WGS sequence"/>
</dbReference>
<evidence type="ECO:0000256" key="6">
    <source>
        <dbReference type="ARBA" id="ARBA00023136"/>
    </source>
</evidence>
<feature type="transmembrane region" description="Helical" evidence="7">
    <location>
        <begin position="229"/>
        <end position="253"/>
    </location>
</feature>
<dbReference type="EMBL" id="JAMWBK010000005">
    <property type="protein sequence ID" value="KAJ8905237.1"/>
    <property type="molecule type" value="Genomic_DNA"/>
</dbReference>
<feature type="domain" description="Major facilitator superfamily (MFS) profile" evidence="8">
    <location>
        <begin position="67"/>
        <end position="469"/>
    </location>
</feature>
<dbReference type="Gene3D" id="1.20.1250.20">
    <property type="entry name" value="MFS general substrate transporter like domains"/>
    <property type="match status" value="2"/>
</dbReference>
<keyword evidence="3 7" id="KW-0812">Transmembrane</keyword>
<dbReference type="Pfam" id="PF07690">
    <property type="entry name" value="MFS_1"/>
    <property type="match status" value="1"/>
</dbReference>
<evidence type="ECO:0000256" key="3">
    <source>
        <dbReference type="ARBA" id="ARBA00022692"/>
    </source>
</evidence>
<evidence type="ECO:0000256" key="7">
    <source>
        <dbReference type="SAM" id="Phobius"/>
    </source>
</evidence>
<dbReference type="GO" id="GO:0042128">
    <property type="term" value="P:nitrate assimilation"/>
    <property type="evidence" value="ECO:0007669"/>
    <property type="project" value="UniProtKB-KW"/>
</dbReference>
<evidence type="ECO:0000256" key="5">
    <source>
        <dbReference type="ARBA" id="ARBA00023063"/>
    </source>
</evidence>
<organism evidence="9 10">
    <name type="scientific">Rhodosorus marinus</name>
    <dbReference type="NCBI Taxonomy" id="101924"/>
    <lineage>
        <taxon>Eukaryota</taxon>
        <taxon>Rhodophyta</taxon>
        <taxon>Stylonematophyceae</taxon>
        <taxon>Stylonematales</taxon>
        <taxon>Stylonemataceae</taxon>
        <taxon>Rhodosorus</taxon>
    </lineage>
</organism>
<feature type="transmembrane region" description="Helical" evidence="7">
    <location>
        <begin position="358"/>
        <end position="376"/>
    </location>
</feature>
<dbReference type="InterPro" id="IPR020846">
    <property type="entry name" value="MFS_dom"/>
</dbReference>
<comment type="caution">
    <text evidence="9">The sequence shown here is derived from an EMBL/GenBank/DDBJ whole genome shotgun (WGS) entry which is preliminary data.</text>
</comment>
<proteinExistence type="inferred from homology"/>
<accession>A0AAV8UVE6</accession>
<dbReference type="GO" id="GO:0015112">
    <property type="term" value="F:nitrate transmembrane transporter activity"/>
    <property type="evidence" value="ECO:0007669"/>
    <property type="project" value="InterPro"/>
</dbReference>
<feature type="transmembrane region" description="Helical" evidence="7">
    <location>
        <begin position="158"/>
        <end position="178"/>
    </location>
</feature>
<name>A0AAV8UVE6_9RHOD</name>
<keyword evidence="4 7" id="KW-1133">Transmembrane helix</keyword>
<feature type="transmembrane region" description="Helical" evidence="7">
    <location>
        <begin position="289"/>
        <end position="305"/>
    </location>
</feature>
<feature type="transmembrane region" description="Helical" evidence="7">
    <location>
        <begin position="447"/>
        <end position="468"/>
    </location>
</feature>
<gene>
    <name evidence="9" type="ORF">NDN08_001745</name>
</gene>
<keyword evidence="10" id="KW-1185">Reference proteome</keyword>
<keyword evidence="6 7" id="KW-0472">Membrane</keyword>
<dbReference type="SUPFAM" id="SSF103473">
    <property type="entry name" value="MFS general substrate transporter"/>
    <property type="match status" value="1"/>
</dbReference>
<reference evidence="9 10" key="1">
    <citation type="journal article" date="2023" name="Nat. Commun.">
        <title>Origin of minicircular mitochondrial genomes in red algae.</title>
        <authorList>
            <person name="Lee Y."/>
            <person name="Cho C.H."/>
            <person name="Lee Y.M."/>
            <person name="Park S.I."/>
            <person name="Yang J.H."/>
            <person name="West J.A."/>
            <person name="Bhattacharya D."/>
            <person name="Yoon H.S."/>
        </authorList>
    </citation>
    <scope>NUCLEOTIDE SEQUENCE [LARGE SCALE GENOMIC DNA]</scope>
    <source>
        <strain evidence="9 10">CCMP1338</strain>
        <tissue evidence="9">Whole cell</tissue>
    </source>
</reference>
<feature type="transmembrane region" description="Helical" evidence="7">
    <location>
        <begin position="388"/>
        <end position="410"/>
    </location>
</feature>
<evidence type="ECO:0000256" key="2">
    <source>
        <dbReference type="ARBA" id="ARBA00008432"/>
    </source>
</evidence>
<dbReference type="PROSITE" id="PS50850">
    <property type="entry name" value="MFS"/>
    <property type="match status" value="1"/>
</dbReference>
<evidence type="ECO:0000313" key="9">
    <source>
        <dbReference type="EMBL" id="KAJ8905237.1"/>
    </source>
</evidence>
<feature type="transmembrane region" description="Helical" evidence="7">
    <location>
        <begin position="317"/>
        <end position="338"/>
    </location>
</feature>
<dbReference type="InterPro" id="IPR011701">
    <property type="entry name" value="MFS"/>
</dbReference>
<sequence length="502" mass="55002">MADVDNTPVMEETFETTEEPVNMEGAAGGAKFLDPETGEPMYKWPVDEKHRCKVLKPWRFDRPHHRAFFYAWSSFFCAFFGWFALSPLLVNIGKFSPDIGISEKEDRVTSNIIGVAGTILMRFIIGPVADRWGPRWAQAGVLCIFSIPAYLVGTAQNFAMFCTARFFIGMLGGTFVVTQYWTSIMFAKNIVGSANATSAGWGNLGGGVTNALMPQFVNLMEAFGLDYNMAWRVAMVIPATFTLVIGILLFFFADDCPDGNYRFLIMSGQKHATNPWVSFGRAALNPRSWVLHLTYATCFGVELVMNGNLASYFQTSFGLDEGTAGLIAALFGLMNLFARSLGGITSDFGSSRWGMTGRLIVFFLTEIMEGLMLLTFSRMTVLGAAIPMLILFSIFVQMAEGATFGVVPFVDPRYTGGISGIVGAGGNVGAVLLNLIIRNVSPTSDAFLYLSFVVLGVSFFVLLLIWPFKIEDSMDGPEQPAKVIVEESDEEVAEVRVSDASE</sequence>
<dbReference type="InterPro" id="IPR036259">
    <property type="entry name" value="MFS_trans_sf"/>
</dbReference>
<protein>
    <recommendedName>
        <fullName evidence="8">Major facilitator superfamily (MFS) profile domain-containing protein</fullName>
    </recommendedName>
</protein>
<dbReference type="AlphaFoldDB" id="A0AAV8UVE6"/>
<comment type="subcellular location">
    <subcellularLocation>
        <location evidence="1">Membrane</location>
        <topology evidence="1">Multi-pass membrane protein</topology>
    </subcellularLocation>
</comment>
<dbReference type="InterPro" id="IPR044772">
    <property type="entry name" value="NO3_transporter"/>
</dbReference>
<dbReference type="CDD" id="cd17341">
    <property type="entry name" value="MFS_NRT2_like"/>
    <property type="match status" value="1"/>
</dbReference>
<keyword evidence="5" id="KW-0534">Nitrate assimilation</keyword>
<evidence type="ECO:0000256" key="4">
    <source>
        <dbReference type="ARBA" id="ARBA00022989"/>
    </source>
</evidence>
<dbReference type="PANTHER" id="PTHR23515">
    <property type="entry name" value="HIGH-AFFINITY NITRATE TRANSPORTER 2.3"/>
    <property type="match status" value="1"/>
</dbReference>
<comment type="similarity">
    <text evidence="2">Belongs to the major facilitator superfamily. Nitrate/nitrite porter (TC 2.A.1.8) family.</text>
</comment>